<keyword evidence="13" id="KW-1185">Reference proteome</keyword>
<dbReference type="PANTHER" id="PTHR11616:SF254">
    <property type="entry name" value="TRANSPORTER"/>
    <property type="match status" value="1"/>
</dbReference>
<gene>
    <name evidence="12" type="ORF">PHYEVI_LOCUS6822</name>
</gene>
<sequence length="616" mass="69298">MSNKIYMWDEHMQIETGREKKPFILTGNSEEKTPIRKDDDERGGWSNKLDFLMSCISLSVGLGNVWRFPYLCYKNGGGTFFITYHIAMFLCGIPLFFQEVAIGQYLGSGGMTFVGQLCPILKGVGYATMTIVFLLDVYYCVIIAWTLFYIYSSLASELPWSHCGNWWNTDVCYEKTNSTIGLINATNITNRLSSVEEFFDQRVLGITNGLEEIGGMQWNIFIALCVGWIMVYSIIRKGLHQSGKLIWFTALFPYVILIIMLVRAVTLEGASDGLLFYVTPKWEALLTPGPWMDGASQIFFAYSIGCGALPALGSYNKFHHNSYRDAVITCFVNTFTSIIAGIVTFSILGHLALEQNTNVEDVVKSGPGLVFITYPQVVLKLPGSSFWAVAFFIMLLLLGIDSEFCLVESFITGILDNWSQTLRPYRNTFTAAVCIVMFLLGIPMVTQGGMYVFKLMDNYSASGISLLWVCFFQTIGISWFFGVDKLSDCIEKMMGIRPNSFWTVCWKYVAPLVMAVIFVSQCFEYQRLEYSDYKYPLWADMVGLMISFSSMAWIPIYAIYYVLSQPGSIMQNMKKGIKSNIAQRKISICDQSTGTLITQSNVVLLTPNTSVLGVNT</sequence>
<feature type="transmembrane region" description="Helical" evidence="11">
    <location>
        <begin position="501"/>
        <end position="521"/>
    </location>
</feature>
<dbReference type="SUPFAM" id="SSF161070">
    <property type="entry name" value="SNF-like"/>
    <property type="match status" value="1"/>
</dbReference>
<dbReference type="GO" id="GO:0015293">
    <property type="term" value="F:symporter activity"/>
    <property type="evidence" value="ECO:0007669"/>
    <property type="project" value="UniProtKB-KW"/>
</dbReference>
<dbReference type="PRINTS" id="PR00176">
    <property type="entry name" value="NANEUSMPORT"/>
</dbReference>
<feature type="binding site" evidence="8">
    <location>
        <position position="333"/>
    </location>
    <ligand>
        <name>Na(+)</name>
        <dbReference type="ChEBI" id="CHEBI:29101"/>
        <label>1</label>
    </ligand>
</feature>
<evidence type="ECO:0000256" key="5">
    <source>
        <dbReference type="ARBA" id="ARBA00022847"/>
    </source>
</evidence>
<dbReference type="OrthoDB" id="6581954at2759"/>
<protein>
    <recommendedName>
        <fullName evidence="10">Transporter</fullName>
    </recommendedName>
</protein>
<dbReference type="InterPro" id="IPR037272">
    <property type="entry name" value="SNS_sf"/>
</dbReference>
<feature type="disulfide bond" evidence="9">
    <location>
        <begin position="163"/>
        <end position="172"/>
    </location>
</feature>
<feature type="transmembrane region" description="Helical" evidence="11">
    <location>
        <begin position="81"/>
        <end position="102"/>
    </location>
</feature>
<proteinExistence type="inferred from homology"/>
<evidence type="ECO:0000256" key="9">
    <source>
        <dbReference type="PIRSR" id="PIRSR600175-2"/>
    </source>
</evidence>
<feature type="binding site" evidence="8">
    <location>
        <position position="401"/>
    </location>
    <ligand>
        <name>Na(+)</name>
        <dbReference type="ChEBI" id="CHEBI:29101"/>
        <label>1</label>
    </ligand>
</feature>
<evidence type="ECO:0000256" key="11">
    <source>
        <dbReference type="SAM" id="Phobius"/>
    </source>
</evidence>
<evidence type="ECO:0000256" key="8">
    <source>
        <dbReference type="PIRSR" id="PIRSR600175-1"/>
    </source>
</evidence>
<keyword evidence="5 10" id="KW-0769">Symport</keyword>
<feature type="transmembrane region" description="Helical" evidence="11">
    <location>
        <begin position="216"/>
        <end position="235"/>
    </location>
</feature>
<keyword evidence="3 10" id="KW-0813">Transport</keyword>
<keyword evidence="7 11" id="KW-0472">Membrane</keyword>
<feature type="transmembrane region" description="Helical" evidence="11">
    <location>
        <begin position="295"/>
        <end position="315"/>
    </location>
</feature>
<keyword evidence="9" id="KW-1015">Disulfide bond</keyword>
<comment type="subcellular location">
    <subcellularLocation>
        <location evidence="1">Membrane</location>
        <topology evidence="1">Multi-pass membrane protein</topology>
    </subcellularLocation>
</comment>
<feature type="transmembrane region" description="Helical" evidence="11">
    <location>
        <begin position="123"/>
        <end position="151"/>
    </location>
</feature>
<keyword evidence="4 10" id="KW-0812">Transmembrane</keyword>
<keyword evidence="8" id="KW-0479">Metal-binding</keyword>
<dbReference type="GO" id="GO:0006865">
    <property type="term" value="P:amino acid transport"/>
    <property type="evidence" value="ECO:0007669"/>
    <property type="project" value="TreeGrafter"/>
</dbReference>
<feature type="transmembrane region" description="Helical" evidence="11">
    <location>
        <begin position="327"/>
        <end position="353"/>
    </location>
</feature>
<dbReference type="Pfam" id="PF00209">
    <property type="entry name" value="SNF"/>
    <property type="match status" value="1"/>
</dbReference>
<evidence type="ECO:0000313" key="13">
    <source>
        <dbReference type="Proteomes" id="UP001153712"/>
    </source>
</evidence>
<dbReference type="PROSITE" id="PS00610">
    <property type="entry name" value="NA_NEUROTRAN_SYMP_1"/>
    <property type="match status" value="1"/>
</dbReference>
<evidence type="ECO:0000256" key="7">
    <source>
        <dbReference type="ARBA" id="ARBA00023136"/>
    </source>
</evidence>
<accession>A0A9N9XQI3</accession>
<evidence type="ECO:0000313" key="12">
    <source>
        <dbReference type="EMBL" id="CAG9860469.1"/>
    </source>
</evidence>
<feature type="transmembrane region" description="Helical" evidence="11">
    <location>
        <begin position="386"/>
        <end position="407"/>
    </location>
</feature>
<dbReference type="InterPro" id="IPR000175">
    <property type="entry name" value="Na/ntran_symport"/>
</dbReference>
<dbReference type="GO" id="GO:0035725">
    <property type="term" value="P:sodium ion transmembrane transport"/>
    <property type="evidence" value="ECO:0007669"/>
    <property type="project" value="TreeGrafter"/>
</dbReference>
<keyword evidence="6 11" id="KW-1133">Transmembrane helix</keyword>
<dbReference type="Proteomes" id="UP001153712">
    <property type="component" value="Chromosome 3"/>
</dbReference>
<evidence type="ECO:0000256" key="1">
    <source>
        <dbReference type="ARBA" id="ARBA00004141"/>
    </source>
</evidence>
<evidence type="ECO:0000256" key="2">
    <source>
        <dbReference type="ARBA" id="ARBA00006459"/>
    </source>
</evidence>
<name>A0A9N9XQI3_PHYSR</name>
<feature type="binding site" evidence="8">
    <location>
        <position position="402"/>
    </location>
    <ligand>
        <name>Na(+)</name>
        <dbReference type="ChEBI" id="CHEBI:29101"/>
        <label>1</label>
    </ligand>
</feature>
<comment type="similarity">
    <text evidence="2 10">Belongs to the sodium:neurotransmitter symporter (SNF) (TC 2.A.22) family.</text>
</comment>
<evidence type="ECO:0000256" key="10">
    <source>
        <dbReference type="RuleBase" id="RU003732"/>
    </source>
</evidence>
<reference evidence="12" key="1">
    <citation type="submission" date="2022-01" db="EMBL/GenBank/DDBJ databases">
        <authorList>
            <person name="King R."/>
        </authorList>
    </citation>
    <scope>NUCLEOTIDE SEQUENCE</scope>
</reference>
<dbReference type="PANTHER" id="PTHR11616">
    <property type="entry name" value="SODIUM/CHLORIDE DEPENDENT TRANSPORTER"/>
    <property type="match status" value="1"/>
</dbReference>
<organism evidence="12 13">
    <name type="scientific">Phyllotreta striolata</name>
    <name type="common">Striped flea beetle</name>
    <name type="synonym">Crioceris striolata</name>
    <dbReference type="NCBI Taxonomy" id="444603"/>
    <lineage>
        <taxon>Eukaryota</taxon>
        <taxon>Metazoa</taxon>
        <taxon>Ecdysozoa</taxon>
        <taxon>Arthropoda</taxon>
        <taxon>Hexapoda</taxon>
        <taxon>Insecta</taxon>
        <taxon>Pterygota</taxon>
        <taxon>Neoptera</taxon>
        <taxon>Endopterygota</taxon>
        <taxon>Coleoptera</taxon>
        <taxon>Polyphaga</taxon>
        <taxon>Cucujiformia</taxon>
        <taxon>Chrysomeloidea</taxon>
        <taxon>Chrysomelidae</taxon>
        <taxon>Galerucinae</taxon>
        <taxon>Alticini</taxon>
        <taxon>Phyllotreta</taxon>
    </lineage>
</organism>
<feature type="transmembrane region" description="Helical" evidence="11">
    <location>
        <begin position="247"/>
        <end position="266"/>
    </location>
</feature>
<evidence type="ECO:0000256" key="3">
    <source>
        <dbReference type="ARBA" id="ARBA00022448"/>
    </source>
</evidence>
<dbReference type="EMBL" id="OU900096">
    <property type="protein sequence ID" value="CAG9860469.1"/>
    <property type="molecule type" value="Genomic_DNA"/>
</dbReference>
<evidence type="ECO:0000256" key="4">
    <source>
        <dbReference type="ARBA" id="ARBA00022692"/>
    </source>
</evidence>
<feature type="transmembrane region" description="Helical" evidence="11">
    <location>
        <begin position="428"/>
        <end position="453"/>
    </location>
</feature>
<dbReference type="AlphaFoldDB" id="A0A9N9XQI3"/>
<feature type="transmembrane region" description="Helical" evidence="11">
    <location>
        <begin position="459"/>
        <end position="481"/>
    </location>
</feature>
<dbReference type="GO" id="GO:0005886">
    <property type="term" value="C:plasma membrane"/>
    <property type="evidence" value="ECO:0007669"/>
    <property type="project" value="TreeGrafter"/>
</dbReference>
<feature type="binding site" evidence="8">
    <location>
        <position position="398"/>
    </location>
    <ligand>
        <name>Na(+)</name>
        <dbReference type="ChEBI" id="CHEBI:29101"/>
        <label>1</label>
    </ligand>
</feature>
<dbReference type="NCBIfam" id="NF037979">
    <property type="entry name" value="Na_transp"/>
    <property type="match status" value="1"/>
</dbReference>
<feature type="binding site" evidence="8">
    <location>
        <position position="64"/>
    </location>
    <ligand>
        <name>Na(+)</name>
        <dbReference type="ChEBI" id="CHEBI:29101"/>
        <label>1</label>
    </ligand>
</feature>
<feature type="transmembrane region" description="Helical" evidence="11">
    <location>
        <begin position="541"/>
        <end position="563"/>
    </location>
</feature>
<evidence type="ECO:0000256" key="6">
    <source>
        <dbReference type="ARBA" id="ARBA00022989"/>
    </source>
</evidence>
<dbReference type="GO" id="GO:0046872">
    <property type="term" value="F:metal ion binding"/>
    <property type="evidence" value="ECO:0007669"/>
    <property type="project" value="UniProtKB-KW"/>
</dbReference>
<keyword evidence="8" id="KW-0915">Sodium</keyword>
<dbReference type="CDD" id="cd11496">
    <property type="entry name" value="SLC6sbd-TauT-like"/>
    <property type="match status" value="1"/>
</dbReference>
<feature type="binding site" evidence="8">
    <location>
        <position position="60"/>
    </location>
    <ligand>
        <name>Na(+)</name>
        <dbReference type="ChEBI" id="CHEBI:29101"/>
        <label>1</label>
    </ligand>
</feature>
<dbReference type="PROSITE" id="PS50267">
    <property type="entry name" value="NA_NEUROTRAN_SYMP_3"/>
    <property type="match status" value="1"/>
</dbReference>